<dbReference type="HAMAP" id="MF_01139">
    <property type="entry name" value="ISPT"/>
    <property type="match status" value="1"/>
</dbReference>
<proteinExistence type="inferred from homology"/>
<keyword evidence="9" id="KW-0472">Membrane</keyword>
<evidence type="ECO:0000256" key="10">
    <source>
        <dbReference type="ARBA" id="ARBA00047353"/>
    </source>
</evidence>
<evidence type="ECO:0000313" key="16">
    <source>
        <dbReference type="EMBL" id="CAL1610158.1"/>
    </source>
</evidence>
<feature type="compositionally biased region" description="Polar residues" evidence="15">
    <location>
        <begin position="109"/>
        <end position="132"/>
    </location>
</feature>
<evidence type="ECO:0000256" key="2">
    <source>
        <dbReference type="ARBA" id="ARBA00004406"/>
    </source>
</evidence>
<evidence type="ECO:0000256" key="1">
    <source>
        <dbReference type="ARBA" id="ARBA00001946"/>
    </source>
</evidence>
<evidence type="ECO:0000256" key="6">
    <source>
        <dbReference type="ARBA" id="ARBA00022679"/>
    </source>
</evidence>
<dbReference type="GO" id="GO:0005789">
    <property type="term" value="C:endoplasmic reticulum membrane"/>
    <property type="evidence" value="ECO:0007669"/>
    <property type="project" value="UniProtKB-SubCell"/>
</dbReference>
<comment type="subunit">
    <text evidence="12">Forms an active dehydrodolichyl diphosphate synthase complex with NUS1.</text>
</comment>
<evidence type="ECO:0000256" key="12">
    <source>
        <dbReference type="ARBA" id="ARBA00064670"/>
    </source>
</evidence>
<dbReference type="FunFam" id="3.40.1180.10:FF:000002">
    <property type="entry name" value="Alkyl transferase"/>
    <property type="match status" value="1"/>
</dbReference>
<evidence type="ECO:0000256" key="14">
    <source>
        <dbReference type="SAM" id="Coils"/>
    </source>
</evidence>
<dbReference type="PROSITE" id="PS01066">
    <property type="entry name" value="UPP_SYNTHASE"/>
    <property type="match status" value="1"/>
</dbReference>
<dbReference type="GO" id="GO:0045547">
    <property type="term" value="F:ditrans,polycis-polyprenyl diphosphate synthase [(2E,6E)-farnesyl diphosphate specific] activity"/>
    <property type="evidence" value="ECO:0007669"/>
    <property type="project" value="UniProtKB-EC"/>
</dbReference>
<comment type="similarity">
    <text evidence="4">Belongs to the UPP synthase family.</text>
</comment>
<dbReference type="PANTHER" id="PTHR10291">
    <property type="entry name" value="DEHYDRODOLICHYL DIPHOSPHATE SYNTHASE FAMILY MEMBER"/>
    <property type="match status" value="1"/>
</dbReference>
<dbReference type="PANTHER" id="PTHR10291:SF43">
    <property type="entry name" value="DEHYDRODOLICHYL DIPHOSPHATE SYNTHASE COMPLEX SUBUNIT DHDDS"/>
    <property type="match status" value="1"/>
</dbReference>
<evidence type="ECO:0000256" key="11">
    <source>
        <dbReference type="ARBA" id="ARBA00058504"/>
    </source>
</evidence>
<keyword evidence="14" id="KW-0175">Coiled coil</keyword>
<dbReference type="GO" id="GO:1904423">
    <property type="term" value="C:dehydrodolichyl diphosphate synthase complex"/>
    <property type="evidence" value="ECO:0007669"/>
    <property type="project" value="TreeGrafter"/>
</dbReference>
<keyword evidence="17" id="KW-1185">Reference proteome</keyword>
<evidence type="ECO:0000256" key="15">
    <source>
        <dbReference type="SAM" id="MobiDB-lite"/>
    </source>
</evidence>
<feature type="region of interest" description="Disordered" evidence="15">
    <location>
        <begin position="196"/>
        <end position="245"/>
    </location>
</feature>
<reference evidence="16 17" key="1">
    <citation type="submission" date="2024-04" db="EMBL/GenBank/DDBJ databases">
        <authorList>
            <person name="Waldvogel A.-M."/>
            <person name="Schoenle A."/>
        </authorList>
    </citation>
    <scope>NUCLEOTIDE SEQUENCE [LARGE SCALE GENOMIC DNA]</scope>
</reference>
<feature type="compositionally biased region" description="Polar residues" evidence="15">
    <location>
        <begin position="32"/>
        <end position="44"/>
    </location>
</feature>
<comment type="function">
    <text evidence="11">With NUS1, forms the dehydrodolichyl diphosphate synthase (DDS) complex, an essential component of the dolichol monophosphate (Dol-P) biosynthetic machinery. Adds multiple copies of isopentenyl pyrophosphate (IPP) to farnesyl pyrophosphate (FPP) to produce dehydrodolichyl diphosphate (Dedol-PP), a precursor of dolichol which is utilized as a sugar carrier in protein glycosylation in the endoplasmic reticulum (ER).</text>
</comment>
<evidence type="ECO:0000313" key="17">
    <source>
        <dbReference type="Proteomes" id="UP001497482"/>
    </source>
</evidence>
<comment type="catalytic activity">
    <reaction evidence="10">
        <text>n isopentenyl diphosphate + (2E,6E)-farnesyl diphosphate = a di-trans,poly-cis-polyprenyl diphosphate + n diphosphate</text>
        <dbReference type="Rhea" id="RHEA:53008"/>
        <dbReference type="Rhea" id="RHEA-COMP:19494"/>
        <dbReference type="ChEBI" id="CHEBI:33019"/>
        <dbReference type="ChEBI" id="CHEBI:128769"/>
        <dbReference type="ChEBI" id="CHEBI:136960"/>
        <dbReference type="ChEBI" id="CHEBI:175763"/>
        <dbReference type="EC" id="2.5.1.87"/>
    </reaction>
</comment>
<dbReference type="InterPro" id="IPR036424">
    <property type="entry name" value="UPP_synth-like_sf"/>
</dbReference>
<accession>A0AAV2M9X4</accession>
<evidence type="ECO:0000256" key="5">
    <source>
        <dbReference type="ARBA" id="ARBA00012596"/>
    </source>
</evidence>
<evidence type="ECO:0000256" key="9">
    <source>
        <dbReference type="ARBA" id="ARBA00023136"/>
    </source>
</evidence>
<dbReference type="EC" id="2.5.1.87" evidence="5"/>
<dbReference type="CDD" id="cd00475">
    <property type="entry name" value="Cis_IPPS"/>
    <property type="match status" value="1"/>
</dbReference>
<dbReference type="GO" id="GO:0016094">
    <property type="term" value="P:polyprenol biosynthetic process"/>
    <property type="evidence" value="ECO:0007669"/>
    <property type="project" value="TreeGrafter"/>
</dbReference>
<dbReference type="NCBIfam" id="TIGR00055">
    <property type="entry name" value="uppS"/>
    <property type="match status" value="1"/>
</dbReference>
<dbReference type="AlphaFoldDB" id="A0AAV2M9X4"/>
<dbReference type="SUPFAM" id="SSF64005">
    <property type="entry name" value="Undecaprenyl diphosphate synthase"/>
    <property type="match status" value="1"/>
</dbReference>
<keyword evidence="6" id="KW-0808">Transferase</keyword>
<dbReference type="InterPro" id="IPR001441">
    <property type="entry name" value="UPP_synth-like"/>
</dbReference>
<comment type="cofactor">
    <cofactor evidence="1">
        <name>Mg(2+)</name>
        <dbReference type="ChEBI" id="CHEBI:18420"/>
    </cofactor>
</comment>
<feature type="coiled-coil region" evidence="14">
    <location>
        <begin position="563"/>
        <end position="590"/>
    </location>
</feature>
<comment type="subcellular location">
    <subcellularLocation>
        <location evidence="2">Endoplasmic reticulum membrane</location>
        <topology evidence="2">Peripheral membrane protein</topology>
    </subcellularLocation>
</comment>
<evidence type="ECO:0000256" key="13">
    <source>
        <dbReference type="ARBA" id="ARBA00078879"/>
    </source>
</evidence>
<evidence type="ECO:0000256" key="4">
    <source>
        <dbReference type="ARBA" id="ARBA00005432"/>
    </source>
</evidence>
<name>A0AAV2M9X4_KNICA</name>
<dbReference type="Proteomes" id="UP001497482">
    <property type="component" value="Chromosome 7"/>
</dbReference>
<evidence type="ECO:0000256" key="7">
    <source>
        <dbReference type="ARBA" id="ARBA00022824"/>
    </source>
</evidence>
<evidence type="ECO:0000256" key="8">
    <source>
        <dbReference type="ARBA" id="ARBA00022842"/>
    </source>
</evidence>
<evidence type="ECO:0000256" key="3">
    <source>
        <dbReference type="ARBA" id="ARBA00004922"/>
    </source>
</evidence>
<keyword evidence="8" id="KW-0460">Magnesium</keyword>
<sequence>METPRQHGIVMDIREWLCVGLLVEMGGDSHTAAAQSRQRHSPGSGTVPAAAQSRQRHSPGSGTVPAAAQSRQRHSPGSGTVPAAAQSRQRHSPGSGTVPAAAQSRQRHSPGSSTVPAAAQSRQQHSPGSSTVPAAGASGGRWLQLLSQGGILLRVALRDSQDLSLCSPAVRSPSPPVSPAANWEQAVRVWTKPVAEEPGPLKAGSDSDLQPPALSRSESPPCPNPQTPARLHRRQGRSRSPMQSSTLYAVVEEVEEEEVEEVVMGFSASLHVNAEVVVIFQSSGCELEAEESCLHVFSRRQLQVSQVLVKMSWIKEGELNVLERIAANILKAGPMPKHVAFIMDGNRRFARKKNVDRQEGHTQGFNKLAETLRWCKHLDIQEVTVYAFSIENFKRTQDEVDGLMELARQKFLRLLEEMDKIKKHEVCIRVLGDLDMLPLDLQQIIAKAVVATKHHKKCFLNVCFAYTSRYEITNAVREMAWGVESGLIRASDISELLLSECLYSNNSPNPDLLIRTSGEVRLSDFLLWQTSHSCVVFQSVLWPEYTFWNLCEAIIQYQLSHKSIQKARELQQQQQERVQLEADRACVSELHQGNGKPSDAQRQQEALQQYTACREERVQDFLHELKHKRNLFFTDLTQMVST</sequence>
<dbReference type="EMBL" id="OZ035829">
    <property type="protein sequence ID" value="CAL1610158.1"/>
    <property type="molecule type" value="Genomic_DNA"/>
</dbReference>
<keyword evidence="7" id="KW-0256">Endoplasmic reticulum</keyword>
<dbReference type="InterPro" id="IPR018520">
    <property type="entry name" value="UPP_synth-like_CS"/>
</dbReference>
<dbReference type="Gene3D" id="3.40.1180.10">
    <property type="entry name" value="Decaprenyl diphosphate synthase-like"/>
    <property type="match status" value="1"/>
</dbReference>
<organism evidence="16 17">
    <name type="scientific">Knipowitschia caucasica</name>
    <name type="common">Caucasian dwarf goby</name>
    <name type="synonym">Pomatoschistus caucasicus</name>
    <dbReference type="NCBI Taxonomy" id="637954"/>
    <lineage>
        <taxon>Eukaryota</taxon>
        <taxon>Metazoa</taxon>
        <taxon>Chordata</taxon>
        <taxon>Craniata</taxon>
        <taxon>Vertebrata</taxon>
        <taxon>Euteleostomi</taxon>
        <taxon>Actinopterygii</taxon>
        <taxon>Neopterygii</taxon>
        <taxon>Teleostei</taxon>
        <taxon>Neoteleostei</taxon>
        <taxon>Acanthomorphata</taxon>
        <taxon>Gobiaria</taxon>
        <taxon>Gobiiformes</taxon>
        <taxon>Gobioidei</taxon>
        <taxon>Gobiidae</taxon>
        <taxon>Gobiinae</taxon>
        <taxon>Knipowitschia</taxon>
    </lineage>
</organism>
<feature type="region of interest" description="Disordered" evidence="15">
    <location>
        <begin position="30"/>
        <end position="136"/>
    </location>
</feature>
<protein>
    <recommendedName>
        <fullName evidence="5">ditrans,polycis-polyprenyl diphosphate synthase [(2E,6E)-farnesyldiphosphate specific]</fullName>
        <ecNumber evidence="5">2.5.1.87</ecNumber>
    </recommendedName>
    <alternativeName>
        <fullName evidence="13">Ditrans,polycis-polyprenyl diphosphate synthase ((2E,6E)-farnesyl diphosphate specific)</fullName>
    </alternativeName>
</protein>
<dbReference type="Pfam" id="PF01255">
    <property type="entry name" value="Prenyltransf"/>
    <property type="match status" value="1"/>
</dbReference>
<comment type="pathway">
    <text evidence="3">Protein modification; protein glycosylation.</text>
</comment>
<gene>
    <name evidence="16" type="ORF">KC01_LOCUS36815</name>
</gene>